<dbReference type="EMBL" id="VMBG01000001">
    <property type="protein sequence ID" value="TSJ78321.1"/>
    <property type="molecule type" value="Genomic_DNA"/>
</dbReference>
<reference evidence="1 2" key="1">
    <citation type="submission" date="2019-07" db="EMBL/GenBank/DDBJ databases">
        <title>Description of 53C-WASEF.</title>
        <authorList>
            <person name="Pitt A."/>
            <person name="Hahn M.W."/>
        </authorList>
    </citation>
    <scope>NUCLEOTIDE SEQUENCE [LARGE SCALE GENOMIC DNA]</scope>
    <source>
        <strain evidence="1 2">53C-WASEF</strain>
    </source>
</reference>
<evidence type="ECO:0008006" key="3">
    <source>
        <dbReference type="Google" id="ProtNLM"/>
    </source>
</evidence>
<sequence length="252" mass="29227">MNTPPVNILCIKWGTRYGPHYVNILRRSVSRHLNRPFIFHCCTEDATGLDPEIRVIPFPADPGLKRGWPDVLVKLMVTKDGFGGLTGPTLFLDLDVAIMADIGPFFDFQPGKNCIIHNWVKARKELVGQRPHVGNSSIFRFEAGASNYIYETFLREIHRAEDRSVFNTEQAFLTYAMKEVHWWPDEWARSYKRHCRPLFPFNLFTTPKPPKNCRILVFHGRPDPDEAIRGFKGSKIHHHMQPAPWIADHWKQ</sequence>
<dbReference type="OrthoDB" id="564871at2"/>
<dbReference type="RefSeq" id="WP_144228662.1">
    <property type="nucleotide sequence ID" value="NZ_CBCRVV010000003.1"/>
</dbReference>
<evidence type="ECO:0000313" key="1">
    <source>
        <dbReference type="EMBL" id="TSJ78321.1"/>
    </source>
</evidence>
<evidence type="ECO:0000313" key="2">
    <source>
        <dbReference type="Proteomes" id="UP000315648"/>
    </source>
</evidence>
<dbReference type="SUPFAM" id="SSF53448">
    <property type="entry name" value="Nucleotide-diphospho-sugar transferases"/>
    <property type="match status" value="1"/>
</dbReference>
<dbReference type="InterPro" id="IPR029044">
    <property type="entry name" value="Nucleotide-diphossugar_trans"/>
</dbReference>
<keyword evidence="2" id="KW-1185">Reference proteome</keyword>
<dbReference type="Proteomes" id="UP000315648">
    <property type="component" value="Unassembled WGS sequence"/>
</dbReference>
<organism evidence="1 2">
    <name type="scientific">Rariglobus hedericola</name>
    <dbReference type="NCBI Taxonomy" id="2597822"/>
    <lineage>
        <taxon>Bacteria</taxon>
        <taxon>Pseudomonadati</taxon>
        <taxon>Verrucomicrobiota</taxon>
        <taxon>Opitutia</taxon>
        <taxon>Opitutales</taxon>
        <taxon>Opitutaceae</taxon>
        <taxon>Rariglobus</taxon>
    </lineage>
</organism>
<gene>
    <name evidence="1" type="ORF">FPL22_03165</name>
</gene>
<accession>A0A556QNV8</accession>
<proteinExistence type="predicted"/>
<name>A0A556QNV8_9BACT</name>
<protein>
    <recommendedName>
        <fullName evidence="3">Glycosyltransferase</fullName>
    </recommendedName>
</protein>
<comment type="caution">
    <text evidence="1">The sequence shown here is derived from an EMBL/GenBank/DDBJ whole genome shotgun (WGS) entry which is preliminary data.</text>
</comment>
<dbReference type="AlphaFoldDB" id="A0A556QNV8"/>